<sequence length="117" mass="13915">MEIWQQFLSITERLSQKVNQKVTDDNREQVIVDVQQLLDQRSDLINQLPQPETESEKSTVQRVMELDLDINQKLEFLFDGLKGELRNMRKQKSSNQRYTNPYQSVASYDGMFMDRKK</sequence>
<name>A0ABW2ELV5_9BACI</name>
<dbReference type="RefSeq" id="WP_204712060.1">
    <property type="nucleotide sequence ID" value="NZ_JBHSZV010000045.1"/>
</dbReference>
<dbReference type="InterPro" id="IPR008622">
    <property type="entry name" value="FliT"/>
</dbReference>
<evidence type="ECO:0000256" key="8">
    <source>
        <dbReference type="SAM" id="MobiDB-lite"/>
    </source>
</evidence>
<organism evidence="9 10">
    <name type="scientific">Halobacillus seohaensis</name>
    <dbReference type="NCBI Taxonomy" id="447421"/>
    <lineage>
        <taxon>Bacteria</taxon>
        <taxon>Bacillati</taxon>
        <taxon>Bacillota</taxon>
        <taxon>Bacilli</taxon>
        <taxon>Bacillales</taxon>
        <taxon>Bacillaceae</taxon>
        <taxon>Halobacillus</taxon>
    </lineage>
</organism>
<evidence type="ECO:0000256" key="5">
    <source>
        <dbReference type="ARBA" id="ARBA00093765"/>
    </source>
</evidence>
<keyword evidence="2" id="KW-0963">Cytoplasm</keyword>
<dbReference type="Pfam" id="PF05400">
    <property type="entry name" value="FliT"/>
    <property type="match status" value="1"/>
</dbReference>
<comment type="subcellular location">
    <subcellularLocation>
        <location evidence="1">Cytoplasm</location>
        <location evidence="1">Cytosol</location>
    </subcellularLocation>
</comment>
<keyword evidence="9" id="KW-0282">Flagellum</keyword>
<evidence type="ECO:0000256" key="6">
    <source>
        <dbReference type="ARBA" id="ARBA00093785"/>
    </source>
</evidence>
<evidence type="ECO:0000313" key="9">
    <source>
        <dbReference type="EMBL" id="MFC7063344.1"/>
    </source>
</evidence>
<evidence type="ECO:0000256" key="7">
    <source>
        <dbReference type="ARBA" id="ARBA00093797"/>
    </source>
</evidence>
<comment type="similarity">
    <text evidence="6">Belongs to the bacillales FliT family.</text>
</comment>
<dbReference type="EMBL" id="JBHSZV010000045">
    <property type="protein sequence ID" value="MFC7063344.1"/>
    <property type="molecule type" value="Genomic_DNA"/>
</dbReference>
<keyword evidence="3" id="KW-1005">Bacterial flagellum biogenesis</keyword>
<keyword evidence="4" id="KW-0143">Chaperone</keyword>
<feature type="region of interest" description="Disordered" evidence="8">
    <location>
        <begin position="89"/>
        <end position="110"/>
    </location>
</feature>
<evidence type="ECO:0000256" key="1">
    <source>
        <dbReference type="ARBA" id="ARBA00004514"/>
    </source>
</evidence>
<evidence type="ECO:0000256" key="2">
    <source>
        <dbReference type="ARBA" id="ARBA00022490"/>
    </source>
</evidence>
<feature type="compositionally biased region" description="Polar residues" evidence="8">
    <location>
        <begin position="93"/>
        <end position="106"/>
    </location>
</feature>
<keyword evidence="10" id="KW-1185">Reference proteome</keyword>
<evidence type="ECO:0000313" key="10">
    <source>
        <dbReference type="Proteomes" id="UP001596410"/>
    </source>
</evidence>
<evidence type="ECO:0000256" key="4">
    <source>
        <dbReference type="ARBA" id="ARBA00023186"/>
    </source>
</evidence>
<evidence type="ECO:0000256" key="3">
    <source>
        <dbReference type="ARBA" id="ARBA00022795"/>
    </source>
</evidence>
<proteinExistence type="inferred from homology"/>
<comment type="function">
    <text evidence="5">May act as an export chaperone for the filament capping protein FliD.</text>
</comment>
<dbReference type="Proteomes" id="UP001596410">
    <property type="component" value="Unassembled WGS sequence"/>
</dbReference>
<comment type="caution">
    <text evidence="9">The sequence shown here is derived from an EMBL/GenBank/DDBJ whole genome shotgun (WGS) entry which is preliminary data.</text>
</comment>
<accession>A0ABW2ELV5</accession>
<keyword evidence="9" id="KW-0966">Cell projection</keyword>
<gene>
    <name evidence="9" type="ORF">ACFQIC_16135</name>
</gene>
<keyword evidence="9" id="KW-0969">Cilium</keyword>
<reference evidence="10" key="1">
    <citation type="journal article" date="2019" name="Int. J. Syst. Evol. Microbiol.">
        <title>The Global Catalogue of Microorganisms (GCM) 10K type strain sequencing project: providing services to taxonomists for standard genome sequencing and annotation.</title>
        <authorList>
            <consortium name="The Broad Institute Genomics Platform"/>
            <consortium name="The Broad Institute Genome Sequencing Center for Infectious Disease"/>
            <person name="Wu L."/>
            <person name="Ma J."/>
        </authorList>
    </citation>
    <scope>NUCLEOTIDE SEQUENCE [LARGE SCALE GENOMIC DNA]</scope>
    <source>
        <strain evidence="10">CGMCC 4.1621</strain>
    </source>
</reference>
<protein>
    <recommendedName>
        <fullName evidence="7">Flagellar protein FliT</fullName>
    </recommendedName>
</protein>